<organism evidence="2 3">
    <name type="scientific">Kitasatospora arboriphila</name>
    <dbReference type="NCBI Taxonomy" id="258052"/>
    <lineage>
        <taxon>Bacteria</taxon>
        <taxon>Bacillati</taxon>
        <taxon>Actinomycetota</taxon>
        <taxon>Actinomycetes</taxon>
        <taxon>Kitasatosporales</taxon>
        <taxon>Streptomycetaceae</taxon>
        <taxon>Kitasatospora</taxon>
    </lineage>
</organism>
<dbReference type="RefSeq" id="WP_344623944.1">
    <property type="nucleotide sequence ID" value="NZ_BAAALD010000022.1"/>
</dbReference>
<proteinExistence type="predicted"/>
<reference evidence="2 3" key="1">
    <citation type="journal article" date="2019" name="Int. J. Syst. Evol. Microbiol.">
        <title>The Global Catalogue of Microorganisms (GCM) 10K type strain sequencing project: providing services to taxonomists for standard genome sequencing and annotation.</title>
        <authorList>
            <consortium name="The Broad Institute Genomics Platform"/>
            <consortium name="The Broad Institute Genome Sequencing Center for Infectious Disease"/>
            <person name="Wu L."/>
            <person name="Ma J."/>
        </authorList>
    </citation>
    <scope>NUCLEOTIDE SEQUENCE [LARGE SCALE GENOMIC DNA]</scope>
    <source>
        <strain evidence="2 3">JCM 13002</strain>
    </source>
</reference>
<gene>
    <name evidence="2" type="ORF">GCM10009663_28390</name>
</gene>
<protein>
    <submittedName>
        <fullName evidence="2">Uncharacterized protein</fullName>
    </submittedName>
</protein>
<evidence type="ECO:0000313" key="2">
    <source>
        <dbReference type="EMBL" id="GAA1083424.1"/>
    </source>
</evidence>
<evidence type="ECO:0000256" key="1">
    <source>
        <dbReference type="SAM" id="MobiDB-lite"/>
    </source>
</evidence>
<accession>A0ABN1THS3</accession>
<name>A0ABN1THS3_9ACTN</name>
<dbReference type="EMBL" id="BAAALD010000022">
    <property type="protein sequence ID" value="GAA1083424.1"/>
    <property type="molecule type" value="Genomic_DNA"/>
</dbReference>
<evidence type="ECO:0000313" key="3">
    <source>
        <dbReference type="Proteomes" id="UP001499987"/>
    </source>
</evidence>
<feature type="compositionally biased region" description="Basic and acidic residues" evidence="1">
    <location>
        <begin position="209"/>
        <end position="218"/>
    </location>
</feature>
<feature type="region of interest" description="Disordered" evidence="1">
    <location>
        <begin position="198"/>
        <end position="218"/>
    </location>
</feature>
<keyword evidence="3" id="KW-1185">Reference proteome</keyword>
<comment type="caution">
    <text evidence="2">The sequence shown here is derived from an EMBL/GenBank/DDBJ whole genome shotgun (WGS) entry which is preliminary data.</text>
</comment>
<sequence>MTDTSTPPGTSTPQASAPRYRAVELAAHRNNRAATRVHTTGAGGFNVWRNSFPAEHLPPGGSEVEVGGVPFSFPPVGEGDDNVRCDGQFVEVPAGRYDWIHLLAAAERRTEDTVELHYADGSVDSEWLRVSDFWSAPAWFGELPALRTPVMHYPYHVQPGLSAHLWAQRVPVPRRTALAGLRLPRNIAVHLFAATVQEPPPGTAGLPATHREEDGRDH</sequence>
<dbReference type="Proteomes" id="UP001499987">
    <property type="component" value="Unassembled WGS sequence"/>
</dbReference>